<gene>
    <name evidence="4" type="ORF">KTU01_35330</name>
</gene>
<dbReference type="PANTHER" id="PTHR43861">
    <property type="entry name" value="TRANS-ACONITATE 2-METHYLTRANSFERASE-RELATED"/>
    <property type="match status" value="1"/>
</dbReference>
<dbReference type="InterPro" id="IPR029063">
    <property type="entry name" value="SAM-dependent_MTases_sf"/>
</dbReference>
<proteinExistence type="predicted"/>
<dbReference type="Proteomes" id="UP000321103">
    <property type="component" value="Unassembled WGS sequence"/>
</dbReference>
<reference evidence="4 5" key="1">
    <citation type="submission" date="2019-07" db="EMBL/GenBank/DDBJ databases">
        <title>Whole genome shotgun sequence of Kocuria turfanensis NBRC 107627.</title>
        <authorList>
            <person name="Hosoyama A."/>
            <person name="Uohara A."/>
            <person name="Ohji S."/>
            <person name="Ichikawa N."/>
        </authorList>
    </citation>
    <scope>NUCLEOTIDE SEQUENCE [LARGE SCALE GENOMIC DNA]</scope>
    <source>
        <strain evidence="4 5">NBRC 107627</strain>
    </source>
</reference>
<keyword evidence="2 4" id="KW-0808">Transferase</keyword>
<feature type="domain" description="Methyltransferase" evidence="3">
    <location>
        <begin position="47"/>
        <end position="137"/>
    </location>
</feature>
<dbReference type="Gene3D" id="3.40.50.150">
    <property type="entry name" value="Vaccinia Virus protein VP39"/>
    <property type="match status" value="1"/>
</dbReference>
<keyword evidence="5" id="KW-1185">Reference proteome</keyword>
<dbReference type="GO" id="GO:0032259">
    <property type="term" value="P:methylation"/>
    <property type="evidence" value="ECO:0007669"/>
    <property type="project" value="UniProtKB-KW"/>
</dbReference>
<accession>A0A512II86</accession>
<dbReference type="Pfam" id="PF13649">
    <property type="entry name" value="Methyltransf_25"/>
    <property type="match status" value="1"/>
</dbReference>
<dbReference type="GO" id="GO:0008168">
    <property type="term" value="F:methyltransferase activity"/>
    <property type="evidence" value="ECO:0007669"/>
    <property type="project" value="UniProtKB-KW"/>
</dbReference>
<evidence type="ECO:0000256" key="1">
    <source>
        <dbReference type="ARBA" id="ARBA00022603"/>
    </source>
</evidence>
<evidence type="ECO:0000256" key="2">
    <source>
        <dbReference type="ARBA" id="ARBA00022679"/>
    </source>
</evidence>
<sequence>MGTQPGYDELAEQYELTFPDPFQTPLERHAVAAFTDMVLVHHGEGTVVDIGCGTGHVTADLAHRGLEVVGIDPSEAMLGIARRSHPEVAFRRGEANLNESPELTDRLVPLWGVLARFSLIHVDPHRIGGVLDSWAQRMPVGGVVLLAFQSTDGEGQPAVPFDHAVAPAWRWHPDEMSARLARAGFDEAWRTVSRPDPLHRFPECHLAATRRR</sequence>
<protein>
    <submittedName>
        <fullName evidence="4">Methyltransferase</fullName>
    </submittedName>
</protein>
<dbReference type="InterPro" id="IPR041698">
    <property type="entry name" value="Methyltransf_25"/>
</dbReference>
<dbReference type="CDD" id="cd02440">
    <property type="entry name" value="AdoMet_MTases"/>
    <property type="match status" value="1"/>
</dbReference>
<name>A0A512II86_9MICC</name>
<dbReference type="STRING" id="388357.GCA_001580365_03788"/>
<evidence type="ECO:0000259" key="3">
    <source>
        <dbReference type="Pfam" id="PF13649"/>
    </source>
</evidence>
<dbReference type="RefSeq" id="WP_084271842.1">
    <property type="nucleotide sequence ID" value="NZ_BJZS01000126.1"/>
</dbReference>
<dbReference type="PANTHER" id="PTHR43861:SF1">
    <property type="entry name" value="TRANS-ACONITATE 2-METHYLTRANSFERASE"/>
    <property type="match status" value="1"/>
</dbReference>
<organism evidence="4 5">
    <name type="scientific">Kocuria turfanensis</name>
    <dbReference type="NCBI Taxonomy" id="388357"/>
    <lineage>
        <taxon>Bacteria</taxon>
        <taxon>Bacillati</taxon>
        <taxon>Actinomycetota</taxon>
        <taxon>Actinomycetes</taxon>
        <taxon>Micrococcales</taxon>
        <taxon>Micrococcaceae</taxon>
        <taxon>Kocuria</taxon>
    </lineage>
</organism>
<comment type="caution">
    <text evidence="4">The sequence shown here is derived from an EMBL/GenBank/DDBJ whole genome shotgun (WGS) entry which is preliminary data.</text>
</comment>
<keyword evidence="1 4" id="KW-0489">Methyltransferase</keyword>
<dbReference type="EMBL" id="BJZS01000126">
    <property type="protein sequence ID" value="GEO97410.1"/>
    <property type="molecule type" value="Genomic_DNA"/>
</dbReference>
<evidence type="ECO:0000313" key="4">
    <source>
        <dbReference type="EMBL" id="GEO97410.1"/>
    </source>
</evidence>
<evidence type="ECO:0000313" key="5">
    <source>
        <dbReference type="Proteomes" id="UP000321103"/>
    </source>
</evidence>
<dbReference type="SUPFAM" id="SSF53335">
    <property type="entry name" value="S-adenosyl-L-methionine-dependent methyltransferases"/>
    <property type="match status" value="1"/>
</dbReference>
<dbReference type="AlphaFoldDB" id="A0A512II86"/>